<sequence>MDVFQSPLEAIAFNYVSFGFLSTVQSLLTCVAIVTAAISFWIIRAVGPNSFHRIKSSIDSPLSSDCRSTLHVSPPSLPVSTLSEPEPELEKEKPVHQEEQGCSSLVGVGAIEFEDYNSNDRIIKDKFTLYYDDENSTGGGEFHVDGDGADVVCSYREEPYNYSNELWSWDGILVGRGGDLGWYRSQDLTVLNGNVVRLWGCQRRRCLSPAE</sequence>
<evidence type="ECO:0008006" key="5">
    <source>
        <dbReference type="Google" id="ProtNLM"/>
    </source>
</evidence>
<reference evidence="3" key="1">
    <citation type="journal article" date="2023" name="Plant J.">
        <title>The genome of the king protea, Protea cynaroides.</title>
        <authorList>
            <person name="Chang J."/>
            <person name="Duong T.A."/>
            <person name="Schoeman C."/>
            <person name="Ma X."/>
            <person name="Roodt D."/>
            <person name="Barker N."/>
            <person name="Li Z."/>
            <person name="Van de Peer Y."/>
            <person name="Mizrachi E."/>
        </authorList>
    </citation>
    <scope>NUCLEOTIDE SEQUENCE</scope>
    <source>
        <tissue evidence="3">Young leaves</tissue>
    </source>
</reference>
<protein>
    <recommendedName>
        <fullName evidence="5">Transmembrane protein</fullName>
    </recommendedName>
</protein>
<name>A0A9Q0JVF0_9MAGN</name>
<dbReference type="Proteomes" id="UP001141806">
    <property type="component" value="Unassembled WGS sequence"/>
</dbReference>
<keyword evidence="2" id="KW-1133">Transmembrane helix</keyword>
<keyword evidence="2" id="KW-0812">Transmembrane</keyword>
<dbReference type="PANTHER" id="PTHR36369">
    <property type="entry name" value="TRANSMEMBRANE PROTEIN"/>
    <property type="match status" value="1"/>
</dbReference>
<feature type="transmembrane region" description="Helical" evidence="2">
    <location>
        <begin position="20"/>
        <end position="43"/>
    </location>
</feature>
<evidence type="ECO:0000256" key="1">
    <source>
        <dbReference type="SAM" id="MobiDB-lite"/>
    </source>
</evidence>
<dbReference type="AlphaFoldDB" id="A0A9Q0JVF0"/>
<evidence type="ECO:0000313" key="4">
    <source>
        <dbReference type="Proteomes" id="UP001141806"/>
    </source>
</evidence>
<organism evidence="3 4">
    <name type="scientific">Protea cynaroides</name>
    <dbReference type="NCBI Taxonomy" id="273540"/>
    <lineage>
        <taxon>Eukaryota</taxon>
        <taxon>Viridiplantae</taxon>
        <taxon>Streptophyta</taxon>
        <taxon>Embryophyta</taxon>
        <taxon>Tracheophyta</taxon>
        <taxon>Spermatophyta</taxon>
        <taxon>Magnoliopsida</taxon>
        <taxon>Proteales</taxon>
        <taxon>Proteaceae</taxon>
        <taxon>Protea</taxon>
    </lineage>
</organism>
<dbReference type="PANTHER" id="PTHR36369:SF1">
    <property type="entry name" value="TRANSMEMBRANE PROTEIN"/>
    <property type="match status" value="1"/>
</dbReference>
<feature type="compositionally biased region" description="Low complexity" evidence="1">
    <location>
        <begin position="71"/>
        <end position="84"/>
    </location>
</feature>
<dbReference type="OrthoDB" id="1921606at2759"/>
<evidence type="ECO:0000313" key="3">
    <source>
        <dbReference type="EMBL" id="KAJ4952937.1"/>
    </source>
</evidence>
<dbReference type="EMBL" id="JAMYWD010000012">
    <property type="protein sequence ID" value="KAJ4952937.1"/>
    <property type="molecule type" value="Genomic_DNA"/>
</dbReference>
<accession>A0A9Q0JVF0</accession>
<keyword evidence="4" id="KW-1185">Reference proteome</keyword>
<comment type="caution">
    <text evidence="3">The sequence shown here is derived from an EMBL/GenBank/DDBJ whole genome shotgun (WGS) entry which is preliminary data.</text>
</comment>
<feature type="region of interest" description="Disordered" evidence="1">
    <location>
        <begin position="71"/>
        <end position="96"/>
    </location>
</feature>
<keyword evidence="2" id="KW-0472">Membrane</keyword>
<evidence type="ECO:0000256" key="2">
    <source>
        <dbReference type="SAM" id="Phobius"/>
    </source>
</evidence>
<gene>
    <name evidence="3" type="ORF">NE237_029769</name>
</gene>
<proteinExistence type="predicted"/>